<dbReference type="Pfam" id="PF00990">
    <property type="entry name" value="GGDEF"/>
    <property type="match status" value="1"/>
</dbReference>
<organism evidence="5 6">
    <name type="scientific">Desulfotignum phosphitoxidans DSM 13687</name>
    <dbReference type="NCBI Taxonomy" id="1286635"/>
    <lineage>
        <taxon>Bacteria</taxon>
        <taxon>Pseudomonadati</taxon>
        <taxon>Thermodesulfobacteriota</taxon>
        <taxon>Desulfobacteria</taxon>
        <taxon>Desulfobacterales</taxon>
        <taxon>Desulfobacteraceae</taxon>
        <taxon>Desulfotignum</taxon>
    </lineage>
</organism>
<sequence>MAEIPVPAMKKKHLWKRFFINISLIVVLFLVGIFIGFAVQTDRLISEQYLTTARAHFKNIVLTRRWNAEHGGVFVKKGPDNPSNPYLENPDITAKDGTVYTMKNPALMTREISEYARQSGDFVYHITSRIPLNPDNAPDDFERSALSGFEEGNRETYVLLKDNTRSIYRYMAPLHVEDSCMPCHAKQGYRIGDVRGGISVTFDVSDTEKKMARNRFGFIGLGIAASLALLGIILFLISRLAGSLSKAYNTIEKMSITDELTQVFNRRHFHARLDEEIARARRYGHPMSLLMVDIDHFKTINDRYGHQTGDDVLKAISVLFGSNTRSADIVARYGGEEFVVLLPETEEETARVTADKLRAAIERQAFTSPDRSLFHVTASFGVSSLHMTDQNTADMADRMVKMADDAMYQAKQAGRNRVVVSSGM</sequence>
<dbReference type="InterPro" id="IPR043128">
    <property type="entry name" value="Rev_trsase/Diguanyl_cyclase"/>
</dbReference>
<evidence type="ECO:0000259" key="4">
    <source>
        <dbReference type="PROSITE" id="PS50887"/>
    </source>
</evidence>
<name>S0G0J2_9BACT</name>
<evidence type="ECO:0000256" key="2">
    <source>
        <dbReference type="ARBA" id="ARBA00034247"/>
    </source>
</evidence>
<dbReference type="EMBL" id="APJX01000006">
    <property type="protein sequence ID" value="EMS78974.1"/>
    <property type="molecule type" value="Genomic_DNA"/>
</dbReference>
<dbReference type="SMART" id="SM00267">
    <property type="entry name" value="GGDEF"/>
    <property type="match status" value="1"/>
</dbReference>
<dbReference type="PROSITE" id="PS50887">
    <property type="entry name" value="GGDEF"/>
    <property type="match status" value="1"/>
</dbReference>
<evidence type="ECO:0000256" key="1">
    <source>
        <dbReference type="ARBA" id="ARBA00012528"/>
    </source>
</evidence>
<feature type="domain" description="GGDEF" evidence="4">
    <location>
        <begin position="285"/>
        <end position="423"/>
    </location>
</feature>
<dbReference type="FunFam" id="3.30.70.270:FF:000001">
    <property type="entry name" value="Diguanylate cyclase domain protein"/>
    <property type="match status" value="1"/>
</dbReference>
<dbReference type="AlphaFoldDB" id="S0G0J2"/>
<keyword evidence="3" id="KW-0812">Transmembrane</keyword>
<feature type="transmembrane region" description="Helical" evidence="3">
    <location>
        <begin position="18"/>
        <end position="39"/>
    </location>
</feature>
<dbReference type="Gene3D" id="3.30.70.270">
    <property type="match status" value="1"/>
</dbReference>
<dbReference type="InterPro" id="IPR050469">
    <property type="entry name" value="Diguanylate_Cyclase"/>
</dbReference>
<dbReference type="InterPro" id="IPR000160">
    <property type="entry name" value="GGDEF_dom"/>
</dbReference>
<reference evidence="5 6" key="1">
    <citation type="journal article" date="2013" name="Genome Announc.">
        <title>Draft Genome Sequence of Desulfotignum phosphitoxidans DSM 13687 Strain FiPS-3.</title>
        <authorList>
            <person name="Poehlein A."/>
            <person name="Daniel R."/>
            <person name="Simeonova D.D."/>
        </authorList>
    </citation>
    <scope>NUCLEOTIDE SEQUENCE [LARGE SCALE GENOMIC DNA]</scope>
    <source>
        <strain evidence="5 6">DSM 13687</strain>
    </source>
</reference>
<dbReference type="NCBIfam" id="TIGR00254">
    <property type="entry name" value="GGDEF"/>
    <property type="match status" value="1"/>
</dbReference>
<comment type="catalytic activity">
    <reaction evidence="2">
        <text>2 GTP = 3',3'-c-di-GMP + 2 diphosphate</text>
        <dbReference type="Rhea" id="RHEA:24898"/>
        <dbReference type="ChEBI" id="CHEBI:33019"/>
        <dbReference type="ChEBI" id="CHEBI:37565"/>
        <dbReference type="ChEBI" id="CHEBI:58805"/>
        <dbReference type="EC" id="2.7.7.65"/>
    </reaction>
</comment>
<dbReference type="Proteomes" id="UP000014216">
    <property type="component" value="Unassembled WGS sequence"/>
</dbReference>
<gene>
    <name evidence="5" type="primary">pleD</name>
    <name evidence="5" type="ORF">Dpo_6c01730</name>
</gene>
<dbReference type="SUPFAM" id="SSF55073">
    <property type="entry name" value="Nucleotide cyclase"/>
    <property type="match status" value="1"/>
</dbReference>
<dbReference type="InterPro" id="IPR021796">
    <property type="entry name" value="Tll0287-like_dom"/>
</dbReference>
<keyword evidence="5" id="KW-0808">Transferase</keyword>
<protein>
    <recommendedName>
        <fullName evidence="1">diguanylate cyclase</fullName>
        <ecNumber evidence="1">2.7.7.65</ecNumber>
    </recommendedName>
</protein>
<keyword evidence="3" id="KW-0472">Membrane</keyword>
<feature type="transmembrane region" description="Helical" evidence="3">
    <location>
        <begin position="216"/>
        <end position="237"/>
    </location>
</feature>
<dbReference type="PANTHER" id="PTHR45138">
    <property type="entry name" value="REGULATORY COMPONENTS OF SENSORY TRANSDUCTION SYSTEM"/>
    <property type="match status" value="1"/>
</dbReference>
<evidence type="ECO:0000256" key="3">
    <source>
        <dbReference type="SAM" id="Phobius"/>
    </source>
</evidence>
<dbReference type="GO" id="GO:0052621">
    <property type="term" value="F:diguanylate cyclase activity"/>
    <property type="evidence" value="ECO:0007669"/>
    <property type="project" value="UniProtKB-EC"/>
</dbReference>
<evidence type="ECO:0000313" key="5">
    <source>
        <dbReference type="EMBL" id="EMS78974.1"/>
    </source>
</evidence>
<dbReference type="EC" id="2.7.7.65" evidence="1"/>
<dbReference type="Gene3D" id="3.30.450.290">
    <property type="match status" value="1"/>
</dbReference>
<dbReference type="CDD" id="cd01949">
    <property type="entry name" value="GGDEF"/>
    <property type="match status" value="1"/>
</dbReference>
<dbReference type="RefSeq" id="WP_006966814.1">
    <property type="nucleotide sequence ID" value="NZ_APJX01000006.1"/>
</dbReference>
<accession>S0G0J2</accession>
<evidence type="ECO:0000313" key="6">
    <source>
        <dbReference type="Proteomes" id="UP000014216"/>
    </source>
</evidence>
<comment type="caution">
    <text evidence="5">The sequence shown here is derived from an EMBL/GenBank/DDBJ whole genome shotgun (WGS) entry which is preliminary data.</text>
</comment>
<dbReference type="InterPro" id="IPR029787">
    <property type="entry name" value="Nucleotide_cyclase"/>
</dbReference>
<dbReference type="PANTHER" id="PTHR45138:SF9">
    <property type="entry name" value="DIGUANYLATE CYCLASE DGCM-RELATED"/>
    <property type="match status" value="1"/>
</dbReference>
<keyword evidence="6" id="KW-1185">Reference proteome</keyword>
<proteinExistence type="predicted"/>
<keyword evidence="3" id="KW-1133">Transmembrane helix</keyword>
<dbReference type="Pfam" id="PF11845">
    <property type="entry name" value="Tll0287-like"/>
    <property type="match status" value="1"/>
</dbReference>
<keyword evidence="5" id="KW-0548">Nucleotidyltransferase</keyword>